<comment type="catalytic activity">
    <reaction evidence="14">
        <text>decanoyl-CoA + H2O = decanoate + CoA + H(+)</text>
        <dbReference type="Rhea" id="RHEA:40059"/>
        <dbReference type="ChEBI" id="CHEBI:15377"/>
        <dbReference type="ChEBI" id="CHEBI:15378"/>
        <dbReference type="ChEBI" id="CHEBI:27689"/>
        <dbReference type="ChEBI" id="CHEBI:57287"/>
        <dbReference type="ChEBI" id="CHEBI:61430"/>
    </reaction>
    <physiologicalReaction direction="left-to-right" evidence="14">
        <dbReference type="Rhea" id="RHEA:40060"/>
    </physiologicalReaction>
</comment>
<keyword evidence="12" id="KW-0539">Nucleus</keyword>
<evidence type="ECO:0000256" key="4">
    <source>
        <dbReference type="ARBA" id="ARBA00004514"/>
    </source>
</evidence>
<evidence type="ECO:0000256" key="1">
    <source>
        <dbReference type="ARBA" id="ARBA00004123"/>
    </source>
</evidence>
<evidence type="ECO:0000256" key="14">
    <source>
        <dbReference type="ARBA" id="ARBA00047969"/>
    </source>
</evidence>
<comment type="subunit">
    <text evidence="19">Homotetramer. Interacts with PCTP.</text>
</comment>
<keyword evidence="8" id="KW-0007">Acetylation</keyword>
<dbReference type="GO" id="GO:0005829">
    <property type="term" value="C:cytosol"/>
    <property type="evidence" value="ECO:0007669"/>
    <property type="project" value="UniProtKB-SubCell"/>
</dbReference>
<dbReference type="InterPro" id="IPR029069">
    <property type="entry name" value="HotDog_dom_sf"/>
</dbReference>
<evidence type="ECO:0000256" key="15">
    <source>
        <dbReference type="ARBA" id="ARBA00048074"/>
    </source>
</evidence>
<dbReference type="OrthoDB" id="46529at2759"/>
<dbReference type="Pfam" id="PF03061">
    <property type="entry name" value="4HBT"/>
    <property type="match status" value="1"/>
</dbReference>
<dbReference type="GO" id="GO:0005819">
    <property type="term" value="C:spindle"/>
    <property type="evidence" value="ECO:0007669"/>
    <property type="project" value="UniProtKB-SubCell"/>
</dbReference>
<keyword evidence="26" id="KW-1185">Reference proteome</keyword>
<dbReference type="STRING" id="32264.T1K454"/>
<dbReference type="EMBL" id="CAEY01001565">
    <property type="status" value="NOT_ANNOTATED_CDS"/>
    <property type="molecule type" value="Genomic_DNA"/>
</dbReference>
<dbReference type="GO" id="GO:0047617">
    <property type="term" value="F:fatty acyl-CoA hydrolase activity"/>
    <property type="evidence" value="ECO:0007669"/>
    <property type="project" value="InterPro"/>
</dbReference>
<evidence type="ECO:0000256" key="11">
    <source>
        <dbReference type="ARBA" id="ARBA00023212"/>
    </source>
</evidence>
<dbReference type="InterPro" id="IPR003736">
    <property type="entry name" value="PAAI_dom"/>
</dbReference>
<dbReference type="EnsemblMetazoa" id="tetur05g01380.1">
    <property type="protein sequence ID" value="tetur05g01380.1"/>
    <property type="gene ID" value="tetur05g01380"/>
</dbReference>
<dbReference type="GO" id="GO:0005634">
    <property type="term" value="C:nucleus"/>
    <property type="evidence" value="ECO:0007669"/>
    <property type="project" value="UniProtKB-SubCell"/>
</dbReference>
<feature type="domain" description="Thioesterase" evidence="24">
    <location>
        <begin position="55"/>
        <end position="138"/>
    </location>
</feature>
<sequence>MSTPVLSVIRTLMKKRIERDNFDKILEKVVITNAGQGKLTAEMIVGQEHSNRSQNIHGGLIATLIDVLSTLALASTDVESSPDLNNFTESASASVQLNVTYIRPVSVGQTLLIECNTLNRGRTMAYLSVDLFNKNDGKLIARGSHTKILFTKTHSE</sequence>
<evidence type="ECO:0000256" key="3">
    <source>
        <dbReference type="ARBA" id="ARBA00004186"/>
    </source>
</evidence>
<keyword evidence="10" id="KW-0496">Mitochondrion</keyword>
<evidence type="ECO:0000256" key="16">
    <source>
        <dbReference type="ARBA" id="ARBA00050199"/>
    </source>
</evidence>
<evidence type="ECO:0000256" key="19">
    <source>
        <dbReference type="ARBA" id="ARBA00064709"/>
    </source>
</evidence>
<name>T1K454_TETUR</name>
<gene>
    <name evidence="25" type="primary">107360788</name>
</gene>
<accession>T1K454</accession>
<comment type="subcellular location">
    <subcellularLocation>
        <location evidence="3">Cytoplasm</location>
        <location evidence="3">Cytoskeleton</location>
        <location evidence="3">Spindle</location>
    </subcellularLocation>
    <subcellularLocation>
        <location evidence="4">Cytoplasm</location>
        <location evidence="4">Cytosol</location>
    </subcellularLocation>
    <subcellularLocation>
        <location evidence="2">Mitochondrion</location>
    </subcellularLocation>
    <subcellularLocation>
        <location evidence="1">Nucleus</location>
    </subcellularLocation>
</comment>
<dbReference type="Gene3D" id="3.10.129.10">
    <property type="entry name" value="Hotdog Thioesterase"/>
    <property type="match status" value="1"/>
</dbReference>
<dbReference type="Proteomes" id="UP000015104">
    <property type="component" value="Unassembled WGS sequence"/>
</dbReference>
<evidence type="ECO:0000256" key="10">
    <source>
        <dbReference type="ARBA" id="ARBA00023128"/>
    </source>
</evidence>
<proteinExistence type="inferred from homology"/>
<evidence type="ECO:0000256" key="22">
    <source>
        <dbReference type="ARBA" id="ARBA00081533"/>
    </source>
</evidence>
<dbReference type="InterPro" id="IPR039298">
    <property type="entry name" value="ACOT13"/>
</dbReference>
<keyword evidence="9" id="KW-0443">Lipid metabolism</keyword>
<dbReference type="SUPFAM" id="SSF54637">
    <property type="entry name" value="Thioesterase/thiol ester dehydrase-isomerase"/>
    <property type="match status" value="1"/>
</dbReference>
<dbReference type="eggNOG" id="KOG3328">
    <property type="taxonomic scope" value="Eukaryota"/>
</dbReference>
<evidence type="ECO:0000256" key="8">
    <source>
        <dbReference type="ARBA" id="ARBA00022990"/>
    </source>
</evidence>
<dbReference type="PANTHER" id="PTHR21660:SF1">
    <property type="entry name" value="ACYL-COENZYME A THIOESTERASE 13"/>
    <property type="match status" value="1"/>
</dbReference>
<comment type="catalytic activity">
    <reaction evidence="13">
        <text>octanoyl-CoA + H2O = octanoate + CoA + H(+)</text>
        <dbReference type="Rhea" id="RHEA:30143"/>
        <dbReference type="ChEBI" id="CHEBI:15377"/>
        <dbReference type="ChEBI" id="CHEBI:15378"/>
        <dbReference type="ChEBI" id="CHEBI:25646"/>
        <dbReference type="ChEBI" id="CHEBI:57287"/>
        <dbReference type="ChEBI" id="CHEBI:57386"/>
    </reaction>
    <physiologicalReaction direction="left-to-right" evidence="13">
        <dbReference type="Rhea" id="RHEA:30144"/>
    </physiologicalReaction>
</comment>
<evidence type="ECO:0000313" key="26">
    <source>
        <dbReference type="Proteomes" id="UP000015104"/>
    </source>
</evidence>
<evidence type="ECO:0000256" key="7">
    <source>
        <dbReference type="ARBA" id="ARBA00022801"/>
    </source>
</evidence>
<evidence type="ECO:0000256" key="17">
    <source>
        <dbReference type="ARBA" id="ARBA00052976"/>
    </source>
</evidence>
<evidence type="ECO:0000313" key="25">
    <source>
        <dbReference type="EnsemblMetazoa" id="tetur05g01380.1"/>
    </source>
</evidence>
<comment type="catalytic activity">
    <reaction evidence="16">
        <text>hexanoyl-CoA + H2O = hexanoate + CoA + H(+)</text>
        <dbReference type="Rhea" id="RHEA:40115"/>
        <dbReference type="ChEBI" id="CHEBI:15377"/>
        <dbReference type="ChEBI" id="CHEBI:15378"/>
        <dbReference type="ChEBI" id="CHEBI:17120"/>
        <dbReference type="ChEBI" id="CHEBI:57287"/>
        <dbReference type="ChEBI" id="CHEBI:62620"/>
    </reaction>
    <physiologicalReaction direction="left-to-right" evidence="16">
        <dbReference type="Rhea" id="RHEA:40116"/>
    </physiologicalReaction>
</comment>
<evidence type="ECO:0000256" key="6">
    <source>
        <dbReference type="ARBA" id="ARBA00022490"/>
    </source>
</evidence>
<keyword evidence="11" id="KW-0206">Cytoskeleton</keyword>
<comment type="function">
    <text evidence="18">Catalyzes the hydrolysis of acyl-CoAs into free fatty acids and coenzyme A (CoASH), regulating their respective intracellular levels. Has acyl-CoA thioesterase activity towards medium (C12) and long-chain (C18) fatty acyl-CoA substrates. Can also hydrolyze 3-hydroxyphenylacetyl-CoA and 3,4-dihydroxyphenylacetyl-CoA (in vitro). May play a role in controlling adaptive thermogenesis.</text>
</comment>
<evidence type="ECO:0000256" key="21">
    <source>
        <dbReference type="ARBA" id="ARBA00075657"/>
    </source>
</evidence>
<comment type="catalytic activity">
    <reaction evidence="17">
        <text>a fatty acyl-CoA + H2O = a fatty acid + CoA + H(+)</text>
        <dbReference type="Rhea" id="RHEA:16781"/>
        <dbReference type="ChEBI" id="CHEBI:15377"/>
        <dbReference type="ChEBI" id="CHEBI:15378"/>
        <dbReference type="ChEBI" id="CHEBI:28868"/>
        <dbReference type="ChEBI" id="CHEBI:57287"/>
        <dbReference type="ChEBI" id="CHEBI:77636"/>
    </reaction>
    <physiologicalReaction direction="left-to-right" evidence="17">
        <dbReference type="Rhea" id="RHEA:16782"/>
    </physiologicalReaction>
</comment>
<keyword evidence="6" id="KW-0963">Cytoplasm</keyword>
<dbReference type="PANTHER" id="PTHR21660">
    <property type="entry name" value="THIOESTERASE SUPERFAMILY MEMBER-RELATED"/>
    <property type="match status" value="1"/>
</dbReference>
<evidence type="ECO:0000256" key="13">
    <source>
        <dbReference type="ARBA" id="ARBA00047588"/>
    </source>
</evidence>
<dbReference type="AlphaFoldDB" id="T1K454"/>
<dbReference type="KEGG" id="tut:107360788"/>
<dbReference type="HOGENOM" id="CLU_089876_12_2_1"/>
<evidence type="ECO:0000256" key="2">
    <source>
        <dbReference type="ARBA" id="ARBA00004173"/>
    </source>
</evidence>
<evidence type="ECO:0000256" key="23">
    <source>
        <dbReference type="ARBA" id="ARBA00083956"/>
    </source>
</evidence>
<evidence type="ECO:0000256" key="12">
    <source>
        <dbReference type="ARBA" id="ARBA00023242"/>
    </source>
</evidence>
<dbReference type="FunFam" id="3.10.129.10:FF:000021">
    <property type="entry name" value="Acyl-coenzyme A thioesterase 13"/>
    <property type="match status" value="1"/>
</dbReference>
<organism evidence="25 26">
    <name type="scientific">Tetranychus urticae</name>
    <name type="common">Two-spotted spider mite</name>
    <dbReference type="NCBI Taxonomy" id="32264"/>
    <lineage>
        <taxon>Eukaryota</taxon>
        <taxon>Metazoa</taxon>
        <taxon>Ecdysozoa</taxon>
        <taxon>Arthropoda</taxon>
        <taxon>Chelicerata</taxon>
        <taxon>Arachnida</taxon>
        <taxon>Acari</taxon>
        <taxon>Acariformes</taxon>
        <taxon>Trombidiformes</taxon>
        <taxon>Prostigmata</taxon>
        <taxon>Eleutherengona</taxon>
        <taxon>Raphignathae</taxon>
        <taxon>Tetranychoidea</taxon>
        <taxon>Tetranychidae</taxon>
        <taxon>Tetranychus</taxon>
    </lineage>
</organism>
<protein>
    <recommendedName>
        <fullName evidence="20">Acyl-coenzyme A thioesterase 13</fullName>
    </recommendedName>
    <alternativeName>
        <fullName evidence="22">Hotdog-fold thioesterase superfamily member 2</fullName>
    </alternativeName>
    <alternativeName>
        <fullName evidence="21">Palmitoyl-CoA hydrolase</fullName>
    </alternativeName>
    <alternativeName>
        <fullName evidence="23">Thioesterase superfamily member 2</fullName>
    </alternativeName>
</protein>
<dbReference type="CDD" id="cd03443">
    <property type="entry name" value="PaaI_thioesterase"/>
    <property type="match status" value="1"/>
</dbReference>
<reference evidence="26" key="1">
    <citation type="submission" date="2011-08" db="EMBL/GenBank/DDBJ databases">
        <authorList>
            <person name="Rombauts S."/>
        </authorList>
    </citation>
    <scope>NUCLEOTIDE SEQUENCE</scope>
    <source>
        <strain evidence="26">London</strain>
    </source>
</reference>
<comment type="catalytic activity">
    <reaction evidence="15">
        <text>dodecanoyl-CoA + H2O = dodecanoate + CoA + H(+)</text>
        <dbReference type="Rhea" id="RHEA:30135"/>
        <dbReference type="ChEBI" id="CHEBI:15377"/>
        <dbReference type="ChEBI" id="CHEBI:15378"/>
        <dbReference type="ChEBI" id="CHEBI:18262"/>
        <dbReference type="ChEBI" id="CHEBI:57287"/>
        <dbReference type="ChEBI" id="CHEBI:57375"/>
    </reaction>
    <physiologicalReaction direction="left-to-right" evidence="15">
        <dbReference type="Rhea" id="RHEA:30136"/>
    </physiologicalReaction>
</comment>
<evidence type="ECO:0000256" key="9">
    <source>
        <dbReference type="ARBA" id="ARBA00023098"/>
    </source>
</evidence>
<comment type="similarity">
    <text evidence="5">Belongs to the thioesterase PaaI family.</text>
</comment>
<keyword evidence="7" id="KW-0378">Hydrolase</keyword>
<dbReference type="InterPro" id="IPR006683">
    <property type="entry name" value="Thioestr_dom"/>
</dbReference>
<reference evidence="25" key="2">
    <citation type="submission" date="2015-06" db="UniProtKB">
        <authorList>
            <consortium name="EnsemblMetazoa"/>
        </authorList>
    </citation>
    <scope>IDENTIFICATION</scope>
</reference>
<dbReference type="GO" id="GO:0005739">
    <property type="term" value="C:mitochondrion"/>
    <property type="evidence" value="ECO:0007669"/>
    <property type="project" value="UniProtKB-SubCell"/>
</dbReference>
<dbReference type="OMA" id="RDKVMVS"/>
<dbReference type="NCBIfam" id="TIGR00369">
    <property type="entry name" value="unchar_dom_1"/>
    <property type="match status" value="1"/>
</dbReference>
<evidence type="ECO:0000259" key="24">
    <source>
        <dbReference type="Pfam" id="PF03061"/>
    </source>
</evidence>
<evidence type="ECO:0000256" key="5">
    <source>
        <dbReference type="ARBA" id="ARBA00008324"/>
    </source>
</evidence>
<evidence type="ECO:0000256" key="20">
    <source>
        <dbReference type="ARBA" id="ARBA00067273"/>
    </source>
</evidence>
<evidence type="ECO:0000256" key="18">
    <source>
        <dbReference type="ARBA" id="ARBA00058205"/>
    </source>
</evidence>
<dbReference type="GO" id="GO:0006629">
    <property type="term" value="P:lipid metabolic process"/>
    <property type="evidence" value="ECO:0007669"/>
    <property type="project" value="UniProtKB-KW"/>
</dbReference>